<name>A0A562D766_9GAMM</name>
<dbReference type="AlphaFoldDB" id="A0A562D766"/>
<sequence>MHHLYALLARIALALVLGGEAWAMLADAGALAGLAGLAAALALLAGAWTRPAALALAVLVLAPALGVPAPGEPQQVIELARSLFLGGGLVLLAAHGAGDFSFDAWRRARASQAHPSRLHPGGAH</sequence>
<feature type="transmembrane region" description="Helical" evidence="1">
    <location>
        <begin position="83"/>
        <end position="102"/>
    </location>
</feature>
<keyword evidence="1" id="KW-0812">Transmembrane</keyword>
<dbReference type="Proteomes" id="UP000321583">
    <property type="component" value="Unassembled WGS sequence"/>
</dbReference>
<reference evidence="2 3" key="1">
    <citation type="submission" date="2019-07" db="EMBL/GenBank/DDBJ databases">
        <title>Genome sequencing of lignin-degrading bacterial isolates.</title>
        <authorList>
            <person name="Gladden J."/>
        </authorList>
    </citation>
    <scope>NUCLEOTIDE SEQUENCE [LARGE SCALE GENOMIC DNA]</scope>
    <source>
        <strain evidence="2 3">J19</strain>
    </source>
</reference>
<gene>
    <name evidence="2" type="ORF">L613_005600000100</name>
</gene>
<protein>
    <submittedName>
        <fullName evidence="2">Putative oxidoreductase</fullName>
    </submittedName>
</protein>
<proteinExistence type="predicted"/>
<dbReference type="RefSeq" id="WP_019397305.1">
    <property type="nucleotide sequence ID" value="NZ_VLJS01000087.1"/>
</dbReference>
<feature type="transmembrane region" description="Helical" evidence="1">
    <location>
        <begin position="28"/>
        <end position="45"/>
    </location>
</feature>
<evidence type="ECO:0000313" key="3">
    <source>
        <dbReference type="Proteomes" id="UP000321583"/>
    </source>
</evidence>
<keyword evidence="1" id="KW-1133">Transmembrane helix</keyword>
<feature type="transmembrane region" description="Helical" evidence="1">
    <location>
        <begin position="52"/>
        <end position="71"/>
    </location>
</feature>
<keyword evidence="3" id="KW-1185">Reference proteome</keyword>
<keyword evidence="1" id="KW-0472">Membrane</keyword>
<dbReference type="EMBL" id="VLJS01000087">
    <property type="protein sequence ID" value="TWH05576.1"/>
    <property type="molecule type" value="Genomic_DNA"/>
</dbReference>
<evidence type="ECO:0000256" key="1">
    <source>
        <dbReference type="SAM" id="Phobius"/>
    </source>
</evidence>
<accession>A0A562D766</accession>
<comment type="caution">
    <text evidence="2">The sequence shown here is derived from an EMBL/GenBank/DDBJ whole genome shotgun (WGS) entry which is preliminary data.</text>
</comment>
<evidence type="ECO:0000313" key="2">
    <source>
        <dbReference type="EMBL" id="TWH05576.1"/>
    </source>
</evidence>
<organism evidence="2 3">
    <name type="scientific">Pseudoxanthomonas taiwanensis J19</name>
    <dbReference type="NCBI Taxonomy" id="935569"/>
    <lineage>
        <taxon>Bacteria</taxon>
        <taxon>Pseudomonadati</taxon>
        <taxon>Pseudomonadota</taxon>
        <taxon>Gammaproteobacteria</taxon>
        <taxon>Lysobacterales</taxon>
        <taxon>Lysobacteraceae</taxon>
        <taxon>Pseudoxanthomonas</taxon>
    </lineage>
</organism>